<evidence type="ECO:0000256" key="2">
    <source>
        <dbReference type="ARBA" id="ARBA00007739"/>
    </source>
</evidence>
<protein>
    <submittedName>
        <fullName evidence="18">Penicillin-binding protein</fullName>
    </submittedName>
</protein>
<dbReference type="InterPro" id="IPR001264">
    <property type="entry name" value="Glyco_trans_51"/>
</dbReference>
<keyword evidence="3" id="KW-0121">Carboxypeptidase</keyword>
<keyword evidence="10" id="KW-0511">Multifunctional enzyme</keyword>
<dbReference type="InterPro" id="IPR050396">
    <property type="entry name" value="Glycosyltr_51/Transpeptidase"/>
</dbReference>
<evidence type="ECO:0000256" key="1">
    <source>
        <dbReference type="ARBA" id="ARBA00007090"/>
    </source>
</evidence>
<keyword evidence="6" id="KW-0808">Transferase</keyword>
<feature type="domain" description="Glycosyl transferase family 51" evidence="17">
    <location>
        <begin position="56"/>
        <end position="233"/>
    </location>
</feature>
<evidence type="ECO:0000256" key="9">
    <source>
        <dbReference type="ARBA" id="ARBA00022984"/>
    </source>
</evidence>
<dbReference type="AlphaFoldDB" id="A0A6G7BAQ7"/>
<dbReference type="SUPFAM" id="SSF53955">
    <property type="entry name" value="Lysozyme-like"/>
    <property type="match status" value="1"/>
</dbReference>
<dbReference type="Pfam" id="PF00912">
    <property type="entry name" value="Transgly"/>
    <property type="match status" value="1"/>
</dbReference>
<evidence type="ECO:0000259" key="16">
    <source>
        <dbReference type="Pfam" id="PF00905"/>
    </source>
</evidence>
<dbReference type="GO" id="GO:0008658">
    <property type="term" value="F:penicillin binding"/>
    <property type="evidence" value="ECO:0007669"/>
    <property type="project" value="InterPro"/>
</dbReference>
<evidence type="ECO:0000256" key="13">
    <source>
        <dbReference type="ARBA" id="ARBA00049902"/>
    </source>
</evidence>
<dbReference type="Gene3D" id="3.40.710.10">
    <property type="entry name" value="DD-peptidase/beta-lactamase superfamily"/>
    <property type="match status" value="1"/>
</dbReference>
<dbReference type="SUPFAM" id="SSF56601">
    <property type="entry name" value="beta-lactamase/transpeptidase-like"/>
    <property type="match status" value="1"/>
</dbReference>
<keyword evidence="18" id="KW-0614">Plasmid</keyword>
<evidence type="ECO:0000256" key="12">
    <source>
        <dbReference type="ARBA" id="ARBA00034000"/>
    </source>
</evidence>
<dbReference type="Gene3D" id="1.10.3810.10">
    <property type="entry name" value="Biosynthetic peptidoglycan transglycosylase-like"/>
    <property type="match status" value="1"/>
</dbReference>
<dbReference type="GO" id="GO:0009252">
    <property type="term" value="P:peptidoglycan biosynthetic process"/>
    <property type="evidence" value="ECO:0007669"/>
    <property type="project" value="UniProtKB-KW"/>
</dbReference>
<dbReference type="Pfam" id="PF00905">
    <property type="entry name" value="Transpeptidase"/>
    <property type="match status" value="1"/>
</dbReference>
<comment type="similarity">
    <text evidence="1">In the C-terminal section; belongs to the transpeptidase family.</text>
</comment>
<keyword evidence="8" id="KW-0133">Cell shape</keyword>
<keyword evidence="11" id="KW-0961">Cell wall biogenesis/degradation</keyword>
<name>A0A6G7BAQ7_9LACO</name>
<dbReference type="PANTHER" id="PTHR32282">
    <property type="entry name" value="BINDING PROTEIN TRANSPEPTIDASE, PUTATIVE-RELATED"/>
    <property type="match status" value="1"/>
</dbReference>
<dbReference type="RefSeq" id="WP_164824169.1">
    <property type="nucleotide sequence ID" value="NZ_CP049229.1"/>
</dbReference>
<evidence type="ECO:0000256" key="7">
    <source>
        <dbReference type="ARBA" id="ARBA00022801"/>
    </source>
</evidence>
<keyword evidence="4" id="KW-0645">Protease</keyword>
<evidence type="ECO:0000256" key="11">
    <source>
        <dbReference type="ARBA" id="ARBA00023316"/>
    </source>
</evidence>
<evidence type="ECO:0000256" key="6">
    <source>
        <dbReference type="ARBA" id="ARBA00022679"/>
    </source>
</evidence>
<comment type="catalytic activity">
    <reaction evidence="12">
        <text>Preferential cleavage: (Ac)2-L-Lys-D-Ala-|-D-Ala. Also transpeptidation of peptidyl-alanyl moieties that are N-acyl substituents of D-alanine.</text>
        <dbReference type="EC" id="3.4.16.4"/>
    </reaction>
</comment>
<dbReference type="InterPro" id="IPR001460">
    <property type="entry name" value="PCN-bd_Tpept"/>
</dbReference>
<dbReference type="GO" id="GO:0006508">
    <property type="term" value="P:proteolysis"/>
    <property type="evidence" value="ECO:0007669"/>
    <property type="project" value="UniProtKB-KW"/>
</dbReference>
<proteinExistence type="inferred from homology"/>
<dbReference type="InterPro" id="IPR023346">
    <property type="entry name" value="Lysozyme-like_dom_sf"/>
</dbReference>
<feature type="domain" description="Penicillin-binding protein transpeptidase" evidence="16">
    <location>
        <begin position="328"/>
        <end position="610"/>
    </location>
</feature>
<organism evidence="18 19">
    <name type="scientific">Lactobacillus iners</name>
    <dbReference type="NCBI Taxonomy" id="147802"/>
    <lineage>
        <taxon>Bacteria</taxon>
        <taxon>Bacillati</taxon>
        <taxon>Bacillota</taxon>
        <taxon>Bacilli</taxon>
        <taxon>Lactobacillales</taxon>
        <taxon>Lactobacillaceae</taxon>
        <taxon>Lactobacillus</taxon>
    </lineage>
</organism>
<dbReference type="GO" id="GO:0071555">
    <property type="term" value="P:cell wall organization"/>
    <property type="evidence" value="ECO:0007669"/>
    <property type="project" value="UniProtKB-KW"/>
</dbReference>
<gene>
    <name evidence="18" type="ORF">G6Z83_07200</name>
</gene>
<accession>A0A6G7BAQ7</accession>
<dbReference type="PANTHER" id="PTHR32282:SF29">
    <property type="entry name" value="PENICILLIN-BINDING PROTEIN 1A"/>
    <property type="match status" value="1"/>
</dbReference>
<feature type="transmembrane region" description="Helical" evidence="15">
    <location>
        <begin position="12"/>
        <end position="32"/>
    </location>
</feature>
<keyword evidence="15" id="KW-1133">Transmembrane helix</keyword>
<dbReference type="InterPro" id="IPR036950">
    <property type="entry name" value="PBP_transglycosylase"/>
</dbReference>
<dbReference type="GO" id="GO:0030288">
    <property type="term" value="C:outer membrane-bounded periplasmic space"/>
    <property type="evidence" value="ECO:0007669"/>
    <property type="project" value="TreeGrafter"/>
</dbReference>
<reference evidence="18 19" key="1">
    <citation type="submission" date="2020-02" db="EMBL/GenBank/DDBJ databases">
        <title>Complete genome sequences of six Lactobacillus iners strains isolated from the human vagina.</title>
        <authorList>
            <person name="France M.T."/>
            <person name="Rutt L."/>
            <person name="Narina S."/>
            <person name="Arbaugh S."/>
            <person name="Humphrys M.S."/>
            <person name="Ma B."/>
            <person name="Hayward M.R."/>
            <person name="Relman D."/>
            <person name="Kwon D.S."/>
            <person name="Ravel J."/>
        </authorList>
    </citation>
    <scope>NUCLEOTIDE SEQUENCE [LARGE SCALE GENOMIC DNA]</scope>
    <source>
        <strain evidence="18 19">C0210C1</strain>
        <plasmid evidence="19">pc0210c1</plasmid>
    </source>
</reference>
<dbReference type="FunFam" id="1.10.3810.10:FF:000001">
    <property type="entry name" value="Penicillin-binding protein 1A"/>
    <property type="match status" value="1"/>
</dbReference>
<keyword evidence="15" id="KW-0472">Membrane</keyword>
<evidence type="ECO:0000256" key="5">
    <source>
        <dbReference type="ARBA" id="ARBA00022676"/>
    </source>
</evidence>
<dbReference type="Proteomes" id="UP000501676">
    <property type="component" value="Plasmid pC0210C1"/>
</dbReference>
<evidence type="ECO:0000256" key="14">
    <source>
        <dbReference type="SAM" id="MobiDB-lite"/>
    </source>
</evidence>
<evidence type="ECO:0000256" key="15">
    <source>
        <dbReference type="SAM" id="Phobius"/>
    </source>
</evidence>
<dbReference type="GO" id="GO:0009002">
    <property type="term" value="F:serine-type D-Ala-D-Ala carboxypeptidase activity"/>
    <property type="evidence" value="ECO:0007669"/>
    <property type="project" value="UniProtKB-EC"/>
</dbReference>
<keyword evidence="5" id="KW-0328">Glycosyltransferase</keyword>
<keyword evidence="7" id="KW-0378">Hydrolase</keyword>
<dbReference type="GO" id="GO:0008955">
    <property type="term" value="F:peptidoglycan glycosyltransferase activity"/>
    <property type="evidence" value="ECO:0007669"/>
    <property type="project" value="UniProtKB-EC"/>
</dbReference>
<geneLocation type="plasmid" evidence="19">
    <name>pc0210c1</name>
</geneLocation>
<feature type="region of interest" description="Disordered" evidence="14">
    <location>
        <begin position="676"/>
        <end position="700"/>
    </location>
</feature>
<evidence type="ECO:0000313" key="18">
    <source>
        <dbReference type="EMBL" id="QIH24498.1"/>
    </source>
</evidence>
<evidence type="ECO:0000256" key="8">
    <source>
        <dbReference type="ARBA" id="ARBA00022960"/>
    </source>
</evidence>
<sequence>MLKQIFKSIVKILMTIFFIGLIVGIFLFVFYARTAPTITLAQLQGGGASKLYDQNGNYISTIGANQRKYIKYSQIPTKTKDAIISIEDKRFYSEKLGIDPLRIIKSTITNLTGNNLVGGSTITQQLVKLSVFSTDQADRTIKRKIQEAWLAIKISKSYTKDQILEYYINKVYMNYNVYGLETAAEKFYHKKLAQLDLAQTALLAGMPNSPISYDPYVYPQKAMYRRNTVLKAMLDNKKISQKQFVQASNESITTGLQRRIANQTQTKRQHINDPYIKEVIHEVNQIGYNPYTDNLKITVNIDQGVQKKLYELANDGEIKFTNNKIQVAATVLDAYNGHVLAMLGGRKLPNVQLALNRAVQTDRSSGSSIKPILDYAPGIEYENWSTTKVLQDTPYTYKGSNIQLHDWDDKYLGAMNIRYALEQSRNVPAIRALESIGLNKACKFVKKMGISIPESRGLSVGIGAYVSTLQLAGAYGAFATEGIYHRPQLVSKIETVDGKIINLDSNGLRVMKPSTAYIITDILKGVISTGSGTAAKIKNIYQAGKTGTVKYSEEELRRYPQYAGSPKDSWFVGYTPRYVIVVWTGYDKLQDGKIDAIGELSAQQIYKKLMSYLLANTKNTDWVKPSSVVAIKLGNRTVRELFVKGHVPDYVVKQQQKQKETQQTIIQYYYYVTPAPNSQEASDQSNLEGDSTGNDNDSTQ</sequence>
<comment type="catalytic activity">
    <reaction evidence="13">
        <text>[GlcNAc-(1-&gt;4)-Mur2Ac(oyl-L-Ala-gamma-D-Glu-L-Lys-D-Ala-D-Ala)](n)-di-trans,octa-cis-undecaprenyl diphosphate + beta-D-GlcNAc-(1-&gt;4)-Mur2Ac(oyl-L-Ala-gamma-D-Glu-L-Lys-D-Ala-D-Ala)-di-trans,octa-cis-undecaprenyl diphosphate = [GlcNAc-(1-&gt;4)-Mur2Ac(oyl-L-Ala-gamma-D-Glu-L-Lys-D-Ala-D-Ala)](n+1)-di-trans,octa-cis-undecaprenyl diphosphate + di-trans,octa-cis-undecaprenyl diphosphate + H(+)</text>
        <dbReference type="Rhea" id="RHEA:23708"/>
        <dbReference type="Rhea" id="RHEA-COMP:9602"/>
        <dbReference type="Rhea" id="RHEA-COMP:9603"/>
        <dbReference type="ChEBI" id="CHEBI:15378"/>
        <dbReference type="ChEBI" id="CHEBI:58405"/>
        <dbReference type="ChEBI" id="CHEBI:60033"/>
        <dbReference type="ChEBI" id="CHEBI:78435"/>
        <dbReference type="EC" id="2.4.99.28"/>
    </reaction>
</comment>
<dbReference type="InterPro" id="IPR012338">
    <property type="entry name" value="Beta-lactam/transpept-like"/>
</dbReference>
<keyword evidence="9" id="KW-0573">Peptidoglycan synthesis</keyword>
<evidence type="ECO:0000313" key="19">
    <source>
        <dbReference type="Proteomes" id="UP000501676"/>
    </source>
</evidence>
<comment type="similarity">
    <text evidence="2">In the N-terminal section; belongs to the glycosyltransferase 51 family.</text>
</comment>
<evidence type="ECO:0000256" key="10">
    <source>
        <dbReference type="ARBA" id="ARBA00023268"/>
    </source>
</evidence>
<evidence type="ECO:0000256" key="3">
    <source>
        <dbReference type="ARBA" id="ARBA00022645"/>
    </source>
</evidence>
<keyword evidence="15" id="KW-0812">Transmembrane</keyword>
<dbReference type="EMBL" id="CP049229">
    <property type="protein sequence ID" value="QIH24498.1"/>
    <property type="molecule type" value="Genomic_DNA"/>
</dbReference>
<evidence type="ECO:0000259" key="17">
    <source>
        <dbReference type="Pfam" id="PF00912"/>
    </source>
</evidence>
<dbReference type="GO" id="GO:0008360">
    <property type="term" value="P:regulation of cell shape"/>
    <property type="evidence" value="ECO:0007669"/>
    <property type="project" value="UniProtKB-KW"/>
</dbReference>
<evidence type="ECO:0000256" key="4">
    <source>
        <dbReference type="ARBA" id="ARBA00022670"/>
    </source>
</evidence>